<evidence type="ECO:0000256" key="9">
    <source>
        <dbReference type="ARBA" id="ARBA00031586"/>
    </source>
</evidence>
<proteinExistence type="inferred from homology"/>
<keyword evidence="5" id="KW-1278">Translocase</keyword>
<organism evidence="11">
    <name type="scientific">Pomacea reevei</name>
    <dbReference type="NCBI Taxonomy" id="3078831"/>
    <lineage>
        <taxon>Eukaryota</taxon>
        <taxon>Metazoa</taxon>
        <taxon>Spiralia</taxon>
        <taxon>Lophotrochozoa</taxon>
        <taxon>Mollusca</taxon>
        <taxon>Gastropoda</taxon>
        <taxon>Caenogastropoda</taxon>
        <taxon>Architaenioglossa</taxon>
        <taxon>Ampullarioidea</taxon>
        <taxon>Ampullariidae</taxon>
        <taxon>Pomacea</taxon>
    </lineage>
</organism>
<dbReference type="InterPro" id="IPR039428">
    <property type="entry name" value="NUOK/Mnh_C1-like"/>
</dbReference>
<dbReference type="Pfam" id="PF00420">
    <property type="entry name" value="Oxidored_q2"/>
    <property type="match status" value="1"/>
</dbReference>
<evidence type="ECO:0000256" key="10">
    <source>
        <dbReference type="SAM" id="Phobius"/>
    </source>
</evidence>
<evidence type="ECO:0000256" key="4">
    <source>
        <dbReference type="ARBA" id="ARBA00022692"/>
    </source>
</evidence>
<keyword evidence="4 10" id="KW-0812">Transmembrane</keyword>
<sequence length="98" mass="10577">MSNYYLFMIALIGVSSAFVSLMLQFKHLLSLLLSLEAITMNIFVLMYSSSSVVGFSGFSALILITLSVCEASLGVSVLVSMVQSHGNDYVSSFSSQKC</sequence>
<reference evidence="11" key="2">
    <citation type="submission" date="2023-07" db="EMBL/GenBank/DDBJ databases">
        <authorList>
            <person name="Mendivil A."/>
            <person name="Ramirez R."/>
            <person name="Morin J."/>
            <person name="Ramirez J.L."/>
            <person name="Siccha-Ramirez R."/>
            <person name="Britzke R."/>
            <person name="Rivera F."/>
            <person name="Ampuero A."/>
            <person name="Oliveros N."/>
            <person name="Congrains C."/>
        </authorList>
    </citation>
    <scope>NUCLEOTIDE SEQUENCE</scope>
    <source>
        <strain evidence="11">AE152NBI</strain>
    </source>
</reference>
<evidence type="ECO:0000256" key="2">
    <source>
        <dbReference type="ARBA" id="ARBA00010519"/>
    </source>
</evidence>
<gene>
    <name evidence="11" type="primary">ND4L</name>
</gene>
<protein>
    <recommendedName>
        <fullName evidence="3">NADH-ubiquinone oxidoreductase chain 4L</fullName>
    </recommendedName>
    <alternativeName>
        <fullName evidence="9">NADH dehydrogenase subunit 4L</fullName>
    </alternativeName>
</protein>
<name>A0AA96LWE3_9CAEN</name>
<feature type="transmembrane region" description="Helical" evidence="10">
    <location>
        <begin position="28"/>
        <end position="47"/>
    </location>
</feature>
<keyword evidence="6 10" id="KW-1133">Transmembrane helix</keyword>
<dbReference type="Gene3D" id="1.10.287.3510">
    <property type="match status" value="1"/>
</dbReference>
<dbReference type="AlphaFoldDB" id="A0AA96LWE3"/>
<evidence type="ECO:0000256" key="3">
    <source>
        <dbReference type="ARBA" id="ARBA00016612"/>
    </source>
</evidence>
<reference evidence="11" key="1">
    <citation type="journal article" date="2023" name="Genes (Basel)">
        <title>Comparative Mitogenome Analysis of Two Native Apple Snail Species (Ampullariidae, Pomacea) from Peruvian Amazon.</title>
        <authorList>
            <person name="Mendivil A."/>
            <person name="Ramirez R."/>
            <person name="Morin J."/>
            <person name="Ramirez J.L."/>
            <person name="Siccha-Ramirez R."/>
            <person name="Britzke R."/>
            <person name="Rivera F."/>
            <person name="Ampuero A."/>
            <person name="Oliveros N."/>
            <person name="Congrains C."/>
        </authorList>
    </citation>
    <scope>NUCLEOTIDE SEQUENCE</scope>
    <source>
        <strain evidence="11">AE152NBI</strain>
    </source>
</reference>
<geneLocation type="mitochondrion" evidence="11"/>
<feature type="transmembrane region" description="Helical" evidence="10">
    <location>
        <begin position="53"/>
        <end position="79"/>
    </location>
</feature>
<evidence type="ECO:0000256" key="8">
    <source>
        <dbReference type="ARBA" id="ARBA00023136"/>
    </source>
</evidence>
<dbReference type="GeneID" id="86111978"/>
<evidence type="ECO:0000256" key="1">
    <source>
        <dbReference type="ARBA" id="ARBA00004141"/>
    </source>
</evidence>
<dbReference type="EMBL" id="OR253802">
    <property type="protein sequence ID" value="WNR57045.1"/>
    <property type="molecule type" value="Genomic_DNA"/>
</dbReference>
<comment type="similarity">
    <text evidence="2">Belongs to the complex I subunit 4L family.</text>
</comment>
<dbReference type="RefSeq" id="YP_010974592.1">
    <property type="nucleotide sequence ID" value="NC_084052.1"/>
</dbReference>
<dbReference type="GO" id="GO:0016020">
    <property type="term" value="C:membrane"/>
    <property type="evidence" value="ECO:0007669"/>
    <property type="project" value="UniProtKB-SubCell"/>
</dbReference>
<feature type="transmembrane region" description="Helical" evidence="10">
    <location>
        <begin position="6"/>
        <end position="23"/>
    </location>
</feature>
<keyword evidence="8 10" id="KW-0472">Membrane</keyword>
<comment type="subcellular location">
    <subcellularLocation>
        <location evidence="1">Membrane</location>
        <topology evidence="1">Multi-pass membrane protein</topology>
    </subcellularLocation>
</comment>
<keyword evidence="7" id="KW-0520">NAD</keyword>
<accession>A0AA96LWE3</accession>
<dbReference type="CTD" id="4539"/>
<evidence type="ECO:0000256" key="6">
    <source>
        <dbReference type="ARBA" id="ARBA00022989"/>
    </source>
</evidence>
<evidence type="ECO:0000256" key="5">
    <source>
        <dbReference type="ARBA" id="ARBA00022967"/>
    </source>
</evidence>
<evidence type="ECO:0000256" key="7">
    <source>
        <dbReference type="ARBA" id="ARBA00023027"/>
    </source>
</evidence>
<keyword evidence="11" id="KW-0496">Mitochondrion</keyword>
<evidence type="ECO:0000313" key="11">
    <source>
        <dbReference type="EMBL" id="WNR57045.1"/>
    </source>
</evidence>